<evidence type="ECO:0000313" key="11">
    <source>
        <dbReference type="EMBL" id="ERE66414.1"/>
    </source>
</evidence>
<dbReference type="RefSeq" id="XP_027285806.2">
    <property type="nucleotide sequence ID" value="XM_027430005.2"/>
</dbReference>
<name>A0A061HZA4_CRIGR</name>
<dbReference type="EMBL" id="KE682678">
    <property type="protein sequence ID" value="ERE66414.1"/>
    <property type="molecule type" value="Genomic_DNA"/>
</dbReference>
<dbReference type="InterPro" id="IPR050999">
    <property type="entry name" value="ADP-ribosyltransferase_ARG"/>
</dbReference>
<evidence type="ECO:0000256" key="6">
    <source>
        <dbReference type="ARBA" id="ARBA00022857"/>
    </source>
</evidence>
<dbReference type="InterPro" id="IPR000768">
    <property type="entry name" value="ART"/>
</dbReference>
<dbReference type="GO" id="GO:0003950">
    <property type="term" value="F:NAD+ poly-ADP-ribosyltransferase activity"/>
    <property type="evidence" value="ECO:0007669"/>
    <property type="project" value="TreeGrafter"/>
</dbReference>
<proteinExistence type="inferred from homology"/>
<evidence type="ECO:0000256" key="1">
    <source>
        <dbReference type="ARBA" id="ARBA00009558"/>
    </source>
</evidence>
<evidence type="ECO:0000256" key="7">
    <source>
        <dbReference type="ARBA" id="ARBA00023027"/>
    </source>
</evidence>
<dbReference type="EC" id="2.4.2.31" evidence="10"/>
<dbReference type="AlphaFoldDB" id="A0A061HZA4"/>
<dbReference type="Proteomes" id="UP001108280">
    <property type="component" value="Chromosome 8"/>
</dbReference>
<dbReference type="Proteomes" id="UP000030759">
    <property type="component" value="Unassembled WGS sequence"/>
</dbReference>
<keyword evidence="3 10" id="KW-0808">Transferase</keyword>
<keyword evidence="4" id="KW-0548">Nucleotidyltransferase</keyword>
<dbReference type="SUPFAM" id="SSF56399">
    <property type="entry name" value="ADP-ribosylation"/>
    <property type="match status" value="1"/>
</dbReference>
<evidence type="ECO:0000256" key="8">
    <source>
        <dbReference type="ARBA" id="ARBA00023157"/>
    </source>
</evidence>
<dbReference type="KEGG" id="cge:100757103"/>
<keyword evidence="8" id="KW-1015">Disulfide bond</keyword>
<evidence type="ECO:0000256" key="5">
    <source>
        <dbReference type="ARBA" id="ARBA00022729"/>
    </source>
</evidence>
<keyword evidence="7 10" id="KW-0520">NAD</keyword>
<accession>A0A061HZA4</accession>
<comment type="similarity">
    <text evidence="1 10">Belongs to the Arg-specific ADP-ribosyltransferase family.</text>
</comment>
<dbReference type="FunFam" id="3.90.176.10:FF:000001">
    <property type="entry name" value="NAD(P)(+)--arginine ADP-ribosyltransferase"/>
    <property type="match status" value="1"/>
</dbReference>
<comment type="catalytic activity">
    <reaction evidence="9 10">
        <text>L-arginyl-[protein] + NAD(+) = N(omega)-(ADP-D-ribosyl)-L-arginyl-[protein] + nicotinamide + H(+)</text>
        <dbReference type="Rhea" id="RHEA:19149"/>
        <dbReference type="Rhea" id="RHEA-COMP:10532"/>
        <dbReference type="Rhea" id="RHEA-COMP:15087"/>
        <dbReference type="ChEBI" id="CHEBI:15378"/>
        <dbReference type="ChEBI" id="CHEBI:17154"/>
        <dbReference type="ChEBI" id="CHEBI:29965"/>
        <dbReference type="ChEBI" id="CHEBI:57540"/>
        <dbReference type="ChEBI" id="CHEBI:142554"/>
        <dbReference type="EC" id="2.4.2.31"/>
    </reaction>
</comment>
<keyword evidence="6 10" id="KW-0521">NADP</keyword>
<evidence type="ECO:0000256" key="10">
    <source>
        <dbReference type="RuleBase" id="RU361228"/>
    </source>
</evidence>
<dbReference type="PANTHER" id="PTHR10339">
    <property type="entry name" value="ADP-RIBOSYLTRANSFERASE"/>
    <property type="match status" value="1"/>
</dbReference>
<evidence type="ECO:0000256" key="3">
    <source>
        <dbReference type="ARBA" id="ARBA00022679"/>
    </source>
</evidence>
<dbReference type="GO" id="GO:0016779">
    <property type="term" value="F:nucleotidyltransferase activity"/>
    <property type="evidence" value="ECO:0007669"/>
    <property type="project" value="UniProtKB-KW"/>
</dbReference>
<evidence type="ECO:0000313" key="15">
    <source>
        <dbReference type="RefSeq" id="XP_027285806.2"/>
    </source>
</evidence>
<dbReference type="GO" id="GO:0106274">
    <property type="term" value="F:NAD+-protein-arginine ADP-ribosyltransferase activity"/>
    <property type="evidence" value="ECO:0007669"/>
    <property type="project" value="UniProtKB-EC"/>
</dbReference>
<sequence>MPKEGSGVRFGMWLSGQPWASDTHSSRCCPLTGRSKRRLLPSTEDRRMRRRLPGGQLTPLLLLLCALQAPAGSTKAALKVDLDLTPDSFDDQYQGCSKQVMEELSQGDYFMKEIDTHKYYSRAWQKAHLTWLNQEGTLPENMTTAHAVAILVYTSNRNVSSDFATAMARAGASPGQYRQSFHFKYLHYYLTSAIQLLRKESSTKNRDLCYEVHYGMKNVRFEVNVGATVRFGQFLSASLLREETRVSGNQTLFTMVTCLGTSVQDFSLRKEVLIPPYELFEVVNKSHSPKGELINLRSAGNLSTYNCQLIKASSKKCTPDPMVTICLFLVSVIISSKTREQRNPLAPS</sequence>
<evidence type="ECO:0000256" key="4">
    <source>
        <dbReference type="ARBA" id="ARBA00022695"/>
    </source>
</evidence>
<dbReference type="OrthoDB" id="423533at2759"/>
<reference evidence="13" key="1">
    <citation type="journal article" date="2013" name="Nat. Biotechnol.">
        <title>Chinese hamster genome sequenced from sorted chromosomes.</title>
        <authorList>
            <person name="Brinkrolf K."/>
            <person name="Rupp O."/>
            <person name="Laux H."/>
            <person name="Kollin F."/>
            <person name="Ernst W."/>
            <person name="Linke B."/>
            <person name="Kofler R."/>
            <person name="Romand S."/>
            <person name="Hesse F."/>
            <person name="Budach W.E."/>
            <person name="Galosy S."/>
            <person name="Muller D."/>
            <person name="Noll T."/>
            <person name="Wienberg J."/>
            <person name="Jostock T."/>
            <person name="Leonard M."/>
            <person name="Grillari J."/>
            <person name="Tauch A."/>
            <person name="Goesmann A."/>
            <person name="Helk B."/>
            <person name="Mott J.E."/>
            <person name="Puhler A."/>
            <person name="Borth N."/>
        </authorList>
    </citation>
    <scope>NUCLEOTIDE SEQUENCE [LARGE SCALE GENOMIC DNA]</scope>
    <source>
        <strain evidence="13">17A/GY</strain>
    </source>
</reference>
<protein>
    <recommendedName>
        <fullName evidence="10">NAD(P)(+)--arginine ADP-ribosyltransferase</fullName>
        <ecNumber evidence="10">2.4.2.31</ecNumber>
    </recommendedName>
    <alternativeName>
        <fullName evidence="10">Mono(ADP-ribosyl)transferase</fullName>
    </alternativeName>
</protein>
<reference evidence="14" key="3">
    <citation type="journal article" date="2018" name="Biotechnol. Bioeng.">
        <title>A reference genome of the Chinese hamster based on a hybrid assembly strategy.</title>
        <authorList>
            <person name="Rupp O."/>
            <person name="MacDonald M.L."/>
            <person name="Li S."/>
            <person name="Dhiman H."/>
            <person name="Polson S."/>
            <person name="Griep S."/>
            <person name="Heffner K."/>
            <person name="Hernandez I."/>
            <person name="Brinkrolf K."/>
            <person name="Jadhav V."/>
            <person name="Samoudi M."/>
            <person name="Hao H."/>
            <person name="Kingham B."/>
            <person name="Goesmann A."/>
            <person name="Betenbaugh M.J."/>
            <person name="Lewis N.E."/>
            <person name="Borth N."/>
            <person name="Lee K.H."/>
        </authorList>
    </citation>
    <scope>NUCLEOTIDE SEQUENCE [LARGE SCALE GENOMIC DNA]</scope>
    <source>
        <strain evidence="14">17A/GY</strain>
    </source>
</reference>
<keyword evidence="2 10" id="KW-0328">Glycosyltransferase</keyword>
<keyword evidence="14" id="KW-1185">Reference proteome</keyword>
<dbReference type="OMA" id="HSFHFKY"/>
<dbReference type="PANTHER" id="PTHR10339:SF1">
    <property type="entry name" value="ECTO-ADP-RIBOSYLTRANSFERASE 4"/>
    <property type="match status" value="1"/>
</dbReference>
<evidence type="ECO:0000313" key="13">
    <source>
        <dbReference type="Proteomes" id="UP000030759"/>
    </source>
</evidence>
<evidence type="ECO:0000313" key="14">
    <source>
        <dbReference type="Proteomes" id="UP001108280"/>
    </source>
</evidence>
<dbReference type="Pfam" id="PF01129">
    <property type="entry name" value="ART"/>
    <property type="match status" value="1"/>
</dbReference>
<dbReference type="RefSeq" id="XP_003499263.3">
    <property type="nucleotide sequence ID" value="XM_003499215.4"/>
</dbReference>
<gene>
    <name evidence="12 15" type="primary">Art4</name>
    <name evidence="11" type="ORF">H671_8g19451</name>
</gene>
<reference evidence="14" key="4">
    <citation type="journal article" date="2020" name="Biotechnol. Bioeng.">
        <title>Chromosome-scale scaffolds for the Chinese hamster reference genome assembly to facilitate the study of the CHO epigenome.</title>
        <authorList>
            <person name="Hilliard W."/>
            <person name="MacDonald M."/>
            <person name="Lee K.H."/>
        </authorList>
    </citation>
    <scope>NUCLEOTIDE SEQUENCE [LARGE SCALE GENOMIC DNA]</scope>
    <source>
        <strain evidence="14">17A/GY</strain>
    </source>
</reference>
<dbReference type="GeneID" id="100757103"/>
<evidence type="ECO:0000256" key="9">
    <source>
        <dbReference type="ARBA" id="ARBA00047597"/>
    </source>
</evidence>
<reference evidence="11" key="2">
    <citation type="submission" date="2013-03" db="EMBL/GenBank/DDBJ databases">
        <title>Chinese hamster genome sequenced from sorted chromosomes.</title>
        <authorList>
            <person name="Brinkrolf K."/>
            <person name="Rupp O."/>
            <person name="Laux H."/>
            <person name="Kollin F."/>
            <person name="Ernst W."/>
            <person name="Linke B."/>
            <person name="Kofler R."/>
            <person name="Romand S."/>
            <person name="Hesse F."/>
            <person name="Budach W.E."/>
            <person name="Galosy S."/>
            <person name="Muller D."/>
            <person name="Noll T."/>
            <person name="Wienberg J."/>
            <person name="Jostock T."/>
            <person name="Leonard M."/>
            <person name="Grillari J."/>
            <person name="Tauch A."/>
            <person name="Goesmann A."/>
            <person name="Helk B."/>
            <person name="Mott J.E."/>
            <person name="Puehler A."/>
            <person name="Borth N."/>
        </authorList>
    </citation>
    <scope>NUCLEOTIDE SEQUENCE</scope>
    <source>
        <strain evidence="11">17A/GY</strain>
    </source>
</reference>
<reference evidence="15" key="5">
    <citation type="submission" date="2025-04" db="UniProtKB">
        <authorList>
            <consortium name="RefSeq"/>
        </authorList>
    </citation>
    <scope>IDENTIFICATION</scope>
    <source>
        <strain evidence="15">17A/GY</strain>
        <tissue evidence="15">Liver</tissue>
    </source>
</reference>
<dbReference type="CTD" id="420"/>
<dbReference type="PROSITE" id="PS01291">
    <property type="entry name" value="ART"/>
    <property type="match status" value="1"/>
</dbReference>
<dbReference type="Proteomes" id="UP000694386">
    <property type="component" value="Unplaced"/>
</dbReference>
<organism evidence="11 13">
    <name type="scientific">Cricetulus griseus</name>
    <name type="common">Chinese hamster</name>
    <name type="synonym">Cricetulus barabensis griseus</name>
    <dbReference type="NCBI Taxonomy" id="10029"/>
    <lineage>
        <taxon>Eukaryota</taxon>
        <taxon>Metazoa</taxon>
        <taxon>Chordata</taxon>
        <taxon>Craniata</taxon>
        <taxon>Vertebrata</taxon>
        <taxon>Euteleostomi</taxon>
        <taxon>Mammalia</taxon>
        <taxon>Eutheria</taxon>
        <taxon>Euarchontoglires</taxon>
        <taxon>Glires</taxon>
        <taxon>Rodentia</taxon>
        <taxon>Myomorpha</taxon>
        <taxon>Muroidea</taxon>
        <taxon>Cricetidae</taxon>
        <taxon>Cricetinae</taxon>
        <taxon>Cricetulus</taxon>
    </lineage>
</organism>
<dbReference type="PROSITE" id="PS51996">
    <property type="entry name" value="TR_MART"/>
    <property type="match status" value="1"/>
</dbReference>
<dbReference type="Ensembl" id="ENSCGRT00001022057.1">
    <property type="protein sequence ID" value="ENSCGRP00001017813.1"/>
    <property type="gene ID" value="ENSCGRG00001017755.1"/>
</dbReference>
<keyword evidence="5" id="KW-0732">Signal</keyword>
<reference evidence="12" key="6">
    <citation type="submission" date="2025-05" db="UniProtKB">
        <authorList>
            <consortium name="Ensembl"/>
        </authorList>
    </citation>
    <scope>IDENTIFICATION</scope>
</reference>
<evidence type="ECO:0000256" key="2">
    <source>
        <dbReference type="ARBA" id="ARBA00022676"/>
    </source>
</evidence>
<dbReference type="Gene3D" id="3.90.176.10">
    <property type="entry name" value="Toxin ADP-ribosyltransferase, Chain A, domain 1"/>
    <property type="match status" value="1"/>
</dbReference>
<dbReference type="PRINTS" id="PR00970">
    <property type="entry name" value="RIBTRNSFRASE"/>
</dbReference>
<evidence type="ECO:0000313" key="12">
    <source>
        <dbReference type="Ensembl" id="ENSCGRP00001017813.1"/>
    </source>
</evidence>